<gene>
    <name evidence="2" type="ORF">EAT49_04430</name>
</gene>
<dbReference type="Proteomes" id="UP000268016">
    <property type="component" value="Unassembled WGS sequence"/>
</dbReference>
<dbReference type="Pfam" id="PF09982">
    <property type="entry name" value="LpxR"/>
    <property type="match status" value="1"/>
</dbReference>
<dbReference type="InterPro" id="IPR018707">
    <property type="entry name" value="LpxR"/>
</dbReference>
<accession>A0A3N2R8M8</accession>
<dbReference type="EMBL" id="RDRB01000002">
    <property type="protein sequence ID" value="ROU03824.1"/>
    <property type="molecule type" value="Genomic_DNA"/>
</dbReference>
<keyword evidence="1" id="KW-0732">Signal</keyword>
<evidence type="ECO:0000313" key="3">
    <source>
        <dbReference type="Proteomes" id="UP000268016"/>
    </source>
</evidence>
<keyword evidence="3" id="KW-1185">Reference proteome</keyword>
<dbReference type="Gene3D" id="2.40.128.140">
    <property type="entry name" value="Outer membrane protein"/>
    <property type="match status" value="1"/>
</dbReference>
<dbReference type="AlphaFoldDB" id="A0A3N2R8M8"/>
<feature type="chain" id="PRO_5018255468" evidence="1">
    <location>
        <begin position="20"/>
        <end position="301"/>
    </location>
</feature>
<feature type="signal peptide" evidence="1">
    <location>
        <begin position="1"/>
        <end position="19"/>
    </location>
</feature>
<comment type="caution">
    <text evidence="2">The sequence shown here is derived from an EMBL/GenBank/DDBJ whole genome shotgun (WGS) entry which is preliminary data.</text>
</comment>
<organism evidence="2 3">
    <name type="scientific">Histidinibacterium lentulum</name>
    <dbReference type="NCBI Taxonomy" id="2480588"/>
    <lineage>
        <taxon>Bacteria</taxon>
        <taxon>Pseudomonadati</taxon>
        <taxon>Pseudomonadota</taxon>
        <taxon>Alphaproteobacteria</taxon>
        <taxon>Rhodobacterales</taxon>
        <taxon>Paracoccaceae</taxon>
        <taxon>Histidinibacterium</taxon>
    </lineage>
</organism>
<evidence type="ECO:0000256" key="1">
    <source>
        <dbReference type="SAM" id="SignalP"/>
    </source>
</evidence>
<dbReference type="OrthoDB" id="7721289at2"/>
<dbReference type="InterPro" id="IPR037107">
    <property type="entry name" value="Put_OMP_sf"/>
</dbReference>
<protein>
    <submittedName>
        <fullName evidence="2">DUF2219 family protein</fullName>
    </submittedName>
</protein>
<proteinExistence type="predicted"/>
<reference evidence="2 3" key="1">
    <citation type="submission" date="2018-10" db="EMBL/GenBank/DDBJ databases">
        <title>Histidinibacterium lentulum gen. nov., sp. nov., a marine bacterium from the culture broth of Picochlorum sp. 122.</title>
        <authorList>
            <person name="Wang G."/>
        </authorList>
    </citation>
    <scope>NUCLEOTIDE SEQUENCE [LARGE SCALE GENOMIC DNA]</scope>
    <source>
        <strain evidence="2 3">B17</strain>
    </source>
</reference>
<evidence type="ECO:0000313" key="2">
    <source>
        <dbReference type="EMBL" id="ROU03824.1"/>
    </source>
</evidence>
<name>A0A3N2R8M8_9RHOB</name>
<sequence length="301" mass="33002">MRLVALAFALAAAASAAPAQDRVTLGFGRQFNNDLLGDGSDRWRTGSYQWSIVRGRGWAGTRPERPLDVIDFRFRSEIIAPERLNGTGSRSRLYAGLFAAGAHTHFARGPFDVSLGADLVFSGPQTGWADRQNWFHEIIDAPRVGQDGNEIENDTRIHGTLEVALPLRPSDVLIVRPFVETQGGPETLVRGGADIVLGAAMQGDLFLRDHVTGHLIRGIETGDSGFGWVAGADWTRIEDSIYLPDGGRATAEPERLRARAGVHWQFGPDMSFFYGLTYLSEEYAEQPDGQTLGSAKLNFRF</sequence>